<dbReference type="EMBL" id="CADCUM010000094">
    <property type="protein sequence ID" value="CAA9391669.1"/>
    <property type="molecule type" value="Genomic_DNA"/>
</dbReference>
<dbReference type="GO" id="GO:0004475">
    <property type="term" value="F:mannose-1-phosphate guanylyltransferase (GTP) activity"/>
    <property type="evidence" value="ECO:0007669"/>
    <property type="project" value="UniProtKB-EC"/>
</dbReference>
<dbReference type="Pfam" id="PF22640">
    <property type="entry name" value="ManC_GMP_beta-helix"/>
    <property type="match status" value="1"/>
</dbReference>
<dbReference type="GO" id="GO:0004476">
    <property type="term" value="F:mannose-6-phosphate isomerase activity"/>
    <property type="evidence" value="ECO:0007669"/>
    <property type="project" value="UniProtKB-EC"/>
</dbReference>
<reference evidence="3" key="1">
    <citation type="submission" date="2020-02" db="EMBL/GenBank/DDBJ databases">
        <authorList>
            <person name="Meier V. D."/>
        </authorList>
    </citation>
    <scope>NUCLEOTIDE SEQUENCE</scope>
    <source>
        <strain evidence="3">AVDCRST_MAG32</strain>
    </source>
</reference>
<dbReference type="SUPFAM" id="SSF159283">
    <property type="entry name" value="Guanosine diphospho-D-mannose pyrophosphorylase/mannose-6-phosphate isomerase linker domain"/>
    <property type="match status" value="1"/>
</dbReference>
<protein>
    <submittedName>
        <fullName evidence="3">Mannose-1-phosphate guanylyltransferase / Mannose-6-phosphate isomerase</fullName>
        <ecNumber evidence="3">2.7.7.13</ecNumber>
        <ecNumber evidence="3">5.3.1.8</ecNumber>
    </submittedName>
</protein>
<evidence type="ECO:0000259" key="1">
    <source>
        <dbReference type="Pfam" id="PF00483"/>
    </source>
</evidence>
<dbReference type="InterPro" id="IPR029044">
    <property type="entry name" value="Nucleotide-diphossugar_trans"/>
</dbReference>
<dbReference type="PANTHER" id="PTHR46390:SF1">
    <property type="entry name" value="MANNOSE-1-PHOSPHATE GUANYLYLTRANSFERASE"/>
    <property type="match status" value="1"/>
</dbReference>
<dbReference type="InterPro" id="IPR054566">
    <property type="entry name" value="ManC/GMP-like_b-helix"/>
</dbReference>
<keyword evidence="3" id="KW-0413">Isomerase</keyword>
<feature type="domain" description="MannoseP isomerase/GMP-like beta-helix" evidence="2">
    <location>
        <begin position="292"/>
        <end position="337"/>
    </location>
</feature>
<dbReference type="GO" id="GO:0009298">
    <property type="term" value="P:GDP-mannose biosynthetic process"/>
    <property type="evidence" value="ECO:0007669"/>
    <property type="project" value="TreeGrafter"/>
</dbReference>
<accession>A0A6J4NLZ8</accession>
<dbReference type="InterPro" id="IPR051161">
    <property type="entry name" value="Mannose-6P_isomerase_type2"/>
</dbReference>
<sequence length="358" mass="38877">MLDRVTGPSETAAIIFAGGQGERLWPLSRDRRPKQFQPVTGDDPLLTVTVNRLAQHIPVENIFVSTLHRFRDTAIECGNGVPEENFIFERQGKGPATAYALALAEVHRKRGNVPVFTCPSDHMVDDERAFLAAVEQMLDDLAAEPGTAVVMAAEPTSPDKGLGYFSTVADEATGATRATTFIEKPDEDRARELIAGGDVLWNLACYAVHPELVLDAYRAVRPYVMSSVNRHIRSGVGTGYDGPAAGGHELHPLFEVGVRPRVVKGEFGWNDVGTWPRLEGLLTSQGVDSIGSSVTCDSDNVLSVSLDGRPVVTLGVQDLIIVTHEDAVYVLDKESAADRPALDRVRSTLAARRREDLL</sequence>
<dbReference type="EC" id="5.3.1.8" evidence="3"/>
<dbReference type="Gene3D" id="3.90.550.10">
    <property type="entry name" value="Spore Coat Polysaccharide Biosynthesis Protein SpsA, Chain A"/>
    <property type="match status" value="1"/>
</dbReference>
<feature type="domain" description="Nucleotidyl transferase" evidence="1">
    <location>
        <begin position="13"/>
        <end position="278"/>
    </location>
</feature>
<dbReference type="AlphaFoldDB" id="A0A6J4NLZ8"/>
<evidence type="ECO:0000259" key="2">
    <source>
        <dbReference type="Pfam" id="PF22640"/>
    </source>
</evidence>
<dbReference type="EC" id="2.7.7.13" evidence="3"/>
<keyword evidence="3" id="KW-0808">Transferase</keyword>
<dbReference type="InterPro" id="IPR005835">
    <property type="entry name" value="NTP_transferase_dom"/>
</dbReference>
<evidence type="ECO:0000313" key="3">
    <source>
        <dbReference type="EMBL" id="CAA9391669.1"/>
    </source>
</evidence>
<dbReference type="Pfam" id="PF00483">
    <property type="entry name" value="NTP_transferase"/>
    <property type="match status" value="1"/>
</dbReference>
<dbReference type="PANTHER" id="PTHR46390">
    <property type="entry name" value="MANNOSE-1-PHOSPHATE GUANYLYLTRANSFERASE"/>
    <property type="match status" value="1"/>
</dbReference>
<proteinExistence type="predicted"/>
<keyword evidence="3" id="KW-0548">Nucleotidyltransferase</keyword>
<name>A0A6J4NLZ8_9ACTN</name>
<dbReference type="SUPFAM" id="SSF53448">
    <property type="entry name" value="Nucleotide-diphospho-sugar transferases"/>
    <property type="match status" value="1"/>
</dbReference>
<gene>
    <name evidence="3" type="ORF">AVDCRST_MAG32-2369</name>
</gene>
<organism evidence="3">
    <name type="scientific">uncultured Nocardioides sp</name>
    <dbReference type="NCBI Taxonomy" id="198441"/>
    <lineage>
        <taxon>Bacteria</taxon>
        <taxon>Bacillati</taxon>
        <taxon>Actinomycetota</taxon>
        <taxon>Actinomycetes</taxon>
        <taxon>Propionibacteriales</taxon>
        <taxon>Nocardioidaceae</taxon>
        <taxon>Nocardioides</taxon>
        <taxon>environmental samples</taxon>
    </lineage>
</organism>